<gene>
    <name evidence="2" type="primary">mdtC</name>
    <name evidence="2" type="ORF">NCTC12858_00451</name>
</gene>
<dbReference type="SUPFAM" id="SSF82693">
    <property type="entry name" value="Multidrug efflux transporter AcrB pore domain, PN1, PN2, PC1 and PC2 subdomains"/>
    <property type="match status" value="3"/>
</dbReference>
<dbReference type="SUPFAM" id="SSF82866">
    <property type="entry name" value="Multidrug efflux transporter AcrB transmembrane domain"/>
    <property type="match status" value="2"/>
</dbReference>
<protein>
    <submittedName>
        <fullName evidence="2">Multidrug transporter MdtC</fullName>
    </submittedName>
</protein>
<dbReference type="EMBL" id="LS483447">
    <property type="protein sequence ID" value="SQH72625.1"/>
    <property type="molecule type" value="Genomic_DNA"/>
</dbReference>
<evidence type="ECO:0000313" key="2">
    <source>
        <dbReference type="EMBL" id="SQH72625.1"/>
    </source>
</evidence>
<feature type="transmembrane region" description="Helical" evidence="1">
    <location>
        <begin position="995"/>
        <end position="1021"/>
    </location>
</feature>
<dbReference type="SUPFAM" id="SSF82714">
    <property type="entry name" value="Multidrug efflux transporter AcrB TolC docking domain, DN and DC subdomains"/>
    <property type="match status" value="2"/>
</dbReference>
<accession>A0A2X4PK17</accession>
<feature type="transmembrane region" description="Helical" evidence="1">
    <location>
        <begin position="12"/>
        <end position="30"/>
    </location>
</feature>
<feature type="transmembrane region" description="Helical" evidence="1">
    <location>
        <begin position="892"/>
        <end position="912"/>
    </location>
</feature>
<dbReference type="KEGG" id="pcre:NCTC12858_00451"/>
<dbReference type="PANTHER" id="PTHR32063:SF0">
    <property type="entry name" value="SWARMING MOTILITY PROTEIN SWRC"/>
    <property type="match status" value="1"/>
</dbReference>
<feature type="transmembrane region" description="Helical" evidence="1">
    <location>
        <begin position="383"/>
        <end position="408"/>
    </location>
</feature>
<dbReference type="GO" id="GO:0005886">
    <property type="term" value="C:plasma membrane"/>
    <property type="evidence" value="ECO:0007669"/>
    <property type="project" value="TreeGrafter"/>
</dbReference>
<dbReference type="Gene3D" id="3.30.70.1430">
    <property type="entry name" value="Multidrug efflux transporter AcrB pore domain"/>
    <property type="match status" value="2"/>
</dbReference>
<keyword evidence="3" id="KW-1185">Reference proteome</keyword>
<dbReference type="InterPro" id="IPR027463">
    <property type="entry name" value="AcrB_DN_DC_subdom"/>
</dbReference>
<dbReference type="PANTHER" id="PTHR32063">
    <property type="match status" value="1"/>
</dbReference>
<dbReference type="InterPro" id="IPR001036">
    <property type="entry name" value="Acrflvin-R"/>
</dbReference>
<feature type="transmembrane region" description="Helical" evidence="1">
    <location>
        <begin position="918"/>
        <end position="942"/>
    </location>
</feature>
<name>A0A2X4PK17_9PORP</name>
<feature type="transmembrane region" description="Helical" evidence="1">
    <location>
        <begin position="429"/>
        <end position="449"/>
    </location>
</feature>
<feature type="transmembrane region" description="Helical" evidence="1">
    <location>
        <begin position="461"/>
        <end position="484"/>
    </location>
</feature>
<proteinExistence type="predicted"/>
<organism evidence="2 3">
    <name type="scientific">Porphyromonas crevioricanis</name>
    <dbReference type="NCBI Taxonomy" id="393921"/>
    <lineage>
        <taxon>Bacteria</taxon>
        <taxon>Pseudomonadati</taxon>
        <taxon>Bacteroidota</taxon>
        <taxon>Bacteroidia</taxon>
        <taxon>Bacteroidales</taxon>
        <taxon>Porphyromonadaceae</taxon>
        <taxon>Porphyromonas</taxon>
    </lineage>
</organism>
<dbReference type="AlphaFoldDB" id="A0A2X4PK17"/>
<feature type="transmembrane region" description="Helical" evidence="1">
    <location>
        <begin position="358"/>
        <end position="377"/>
    </location>
</feature>
<reference evidence="2 3" key="1">
    <citation type="submission" date="2018-06" db="EMBL/GenBank/DDBJ databases">
        <authorList>
            <consortium name="Pathogen Informatics"/>
            <person name="Doyle S."/>
        </authorList>
    </citation>
    <scope>NUCLEOTIDE SEQUENCE [LARGE SCALE GENOMIC DNA]</scope>
    <source>
        <strain evidence="2 3">NCTC12858</strain>
    </source>
</reference>
<feature type="transmembrane region" description="Helical" evidence="1">
    <location>
        <begin position="963"/>
        <end position="983"/>
    </location>
</feature>
<dbReference type="Gene3D" id="3.30.2090.10">
    <property type="entry name" value="Multidrug efflux transporter AcrB TolC docking domain, DN and DC subdomains"/>
    <property type="match status" value="2"/>
</dbReference>
<dbReference type="Proteomes" id="UP000249300">
    <property type="component" value="Chromosome 1"/>
</dbReference>
<dbReference type="Gene3D" id="3.30.70.1440">
    <property type="entry name" value="Multidrug efflux transporter AcrB pore domain"/>
    <property type="match status" value="1"/>
</dbReference>
<keyword evidence="1" id="KW-0472">Membrane</keyword>
<dbReference type="Gene3D" id="1.20.1640.10">
    <property type="entry name" value="Multidrug efflux transporter AcrB transmembrane domain"/>
    <property type="match status" value="2"/>
</dbReference>
<dbReference type="GO" id="GO:0042910">
    <property type="term" value="F:xenobiotic transmembrane transporter activity"/>
    <property type="evidence" value="ECO:0007669"/>
    <property type="project" value="TreeGrafter"/>
</dbReference>
<sequence>MNLYETAVRKPVTTILVFVALVVLGVFSLVKLPIDLYPEFESNNIMVLTTYFGANSSDVETNVTKPLENVLNGVSNLKHISSKNREGISVISLEFMEGVDITEATNDVRDKLDAMGNRLPEDVGKPVIFRFGADDIPIVILSVEADKSVKALDKILEDNVVNELARIDGVGAVSKTGTVKREILIHCDPAKLEAYHVSIEQISRVILAENRAVSSGLLDIGHETTALRVQGEIRDPQEIRDLVVASVQGRNIYLRDLAEVIDGTAERQQESYANGRRSAVIVINKQSGANSVEISKEVSRRLPEISKKLPTDVHIGVIYDTSSNIVNTINSLKETIYITFFVVLLVVLCFLGRWRATFIIILTIPISLVGSFIYLYFSGNSLNIISLSSLSIAIGMVVDDAIVVLENITTHIERGAYPKQAAIHATNEVGISVVASTLTMLAVFLPLTLMPGMTGILFRQLGWIVSIIMIISTVAALSLTPTLSSQLLKRIPKKSRIQELVFAPIQRVLERFERIYERTLRVAVSRRRMVIGLSLAIFIFSLCLFPLVKTEFFPQQDISYITVQVELPVGTAVSQSRVLGEKIYKRWTSEIPELAMCQYAVGQADAENTFASMRSNGSHIIEYNVRLTDPGSRERSMVEVADYMRETLKDYPEIKLYRVHPGGDHGGGAGGQQAVDIEIYGHDFAKTDRLAQEIRERMKSFSSCSEIRMSREDYVPEFQIEFDRIKLAENGLNLSMASAFVRNSIQGSRAGFFREDGDEYNIRVLLAPTYRRSIKDIENLLIYTPQGKGIRLADLGRVVERYMPPTIERKDRQRIVTVKGLVAPGKALSDLSRESKKMLKELEIPEGVTYKVGGTLENQQESFADLTSLLVLIIMLVFIVMAAEFESLRDPFVIMFSIPFAFTGVILGLLITRTTLSVMSFIGLIMLMGIVVKNGIVLIDYIRLCRERGMSVRQSIIRAGRSRLRPVLMTTATTVLGMLPLAIGLGEGSEMWRPMGITVVFGLTVSTLITLVLVPTIYASLQKRTLKRERRILYRKLYEKQKSNLINSSNR</sequence>
<keyword evidence="1" id="KW-1133">Transmembrane helix</keyword>
<feature type="transmembrane region" description="Helical" evidence="1">
    <location>
        <begin position="335"/>
        <end position="351"/>
    </location>
</feature>
<evidence type="ECO:0000313" key="3">
    <source>
        <dbReference type="Proteomes" id="UP000249300"/>
    </source>
</evidence>
<dbReference type="RefSeq" id="WP_023940593.1">
    <property type="nucleotide sequence ID" value="NZ_LS483447.1"/>
</dbReference>
<evidence type="ECO:0000256" key="1">
    <source>
        <dbReference type="SAM" id="Phobius"/>
    </source>
</evidence>
<feature type="transmembrane region" description="Helical" evidence="1">
    <location>
        <begin position="866"/>
        <end position="885"/>
    </location>
</feature>
<dbReference type="PRINTS" id="PR00702">
    <property type="entry name" value="ACRIFLAVINRP"/>
</dbReference>
<dbReference type="Gene3D" id="3.30.70.1320">
    <property type="entry name" value="Multidrug efflux transporter AcrB pore domain like"/>
    <property type="match status" value="1"/>
</dbReference>
<keyword evidence="1" id="KW-0812">Transmembrane</keyword>
<dbReference type="Pfam" id="PF00873">
    <property type="entry name" value="ACR_tran"/>
    <property type="match status" value="1"/>
</dbReference>
<feature type="transmembrane region" description="Helical" evidence="1">
    <location>
        <begin position="529"/>
        <end position="548"/>
    </location>
</feature>